<protein>
    <submittedName>
        <fullName evidence="4">Prenyltransferase beta subunit</fullName>
    </submittedName>
</protein>
<gene>
    <name evidence="4" type="ORF">FHS18_004867</name>
</gene>
<dbReference type="InterPro" id="IPR008930">
    <property type="entry name" value="Terpenoid_cyclase/PrenylTrfase"/>
</dbReference>
<evidence type="ECO:0000256" key="1">
    <source>
        <dbReference type="ARBA" id="ARBA00022737"/>
    </source>
</evidence>
<dbReference type="InterPro" id="IPR001119">
    <property type="entry name" value="SLH_dom"/>
</dbReference>
<dbReference type="Gene3D" id="2.170.130.30">
    <property type="match status" value="3"/>
</dbReference>
<comment type="caution">
    <text evidence="4">The sequence shown here is derived from an EMBL/GenBank/DDBJ whole genome shotgun (WGS) entry which is preliminary data.</text>
</comment>
<accession>A0A7W5FPV1</accession>
<dbReference type="Pfam" id="PF00395">
    <property type="entry name" value="SLH"/>
    <property type="match status" value="3"/>
</dbReference>
<dbReference type="PROSITE" id="PS51272">
    <property type="entry name" value="SLH"/>
    <property type="match status" value="3"/>
</dbReference>
<dbReference type="PANTHER" id="PTHR43308:SF5">
    <property type="entry name" value="S-LAYER PROTEIN _ PEPTIDOGLYCAN ENDO-BETA-N-ACETYLGLUCOSAMINIDASE"/>
    <property type="match status" value="1"/>
</dbReference>
<organism evidence="4 5">
    <name type="scientific">Paenibacillus phyllosphaerae</name>
    <dbReference type="NCBI Taxonomy" id="274593"/>
    <lineage>
        <taxon>Bacteria</taxon>
        <taxon>Bacillati</taxon>
        <taxon>Bacillota</taxon>
        <taxon>Bacilli</taxon>
        <taxon>Bacillales</taxon>
        <taxon>Paenibacillaceae</taxon>
        <taxon>Paenibacillus</taxon>
    </lineage>
</organism>
<dbReference type="Pfam" id="PF00432">
    <property type="entry name" value="Prenyltrans"/>
    <property type="match status" value="3"/>
</dbReference>
<evidence type="ECO:0000313" key="5">
    <source>
        <dbReference type="Proteomes" id="UP000570361"/>
    </source>
</evidence>
<feature type="domain" description="SLH" evidence="3">
    <location>
        <begin position="1555"/>
        <end position="1617"/>
    </location>
</feature>
<dbReference type="Pfam" id="PF14478">
    <property type="entry name" value="DUF4430"/>
    <property type="match status" value="1"/>
</dbReference>
<proteinExistence type="predicted"/>
<dbReference type="InterPro" id="IPR051465">
    <property type="entry name" value="Cell_Envelope_Struct_Comp"/>
</dbReference>
<sequence>MKQQSGLRRSSVRYLLTLILTFAVFMSNFGQAYSVYADEPVEQAETIASNEDESSAAVESAEQTGADQADSQQADDNEAAAESEETSTEANMDNEAVVEEESDILAAANADITADPLLAEVQAAIEGAAQNILGLAKIGDWQAVGLSGADKQIPSNYVAGLYKTLVKNKGTFSLVTDYERTVIGLTAAHQDATKFAGYNLVEQIYNNTKMENQGLNGSLYALIALDSGRYTVPEDALWTRDKLVAAVIAKQKADGGFALFGTTSDPDITGMTLTALAPYTSQADVQAAVDKAVNWLSVNQKANGGYLSWGTDASESVAQAIIALASQGIDPTESRFTKNGVNLVQKLLSFRQANGTFSHTPTGTSNSIATEQALQALVAYESYKTGGNRLYDFGTPQNFGWPSHWILESGWSDTEWQAVAIARAGLEVPESYLTTLPSLDFVKEYPEYAYVTDYERIVIALSALRQDASDYDDFNIVENIYNSDKMEAQGLNGLVFGLIALDSGEYTTPNDAKWNRDKLLAAILDKQNDDGGFTLSTGASDPDMTAMTLTALAPYMTRAEVKTAGELAVQWLSANQQANGGYLSWGTDASESVAQVIIALASNGIDPTSAAFTKNGITLLDKLFAFFQPDGGFSHVVDPQAATDNMATEQAQQALTAYEMYVNGDGRLYQMGKPIHLVSLQVEGPEGLIAEGSVESTNVLDALEQLLGENQIPLTVTDSDYGKYVSAINNIAAGKYGGYDGWMFDVYRDGKWSFPAVGMDAFELQSSDRVVVYYTGDDTQLIESVQVTPASPEENEAFTVSVQKTASIWNGTSSEIVTSAAAGVVVKIDGVTVETNAEGVAAFANGVAEAGTYTIEVTGYETGKAPQVVRSTKSLTIAPSVPVQVSLQVEGPEGPIAEGNANGVNALDALEQLLAENEIPITVTDSSFGKYVSAINNIAAGKYGGYDGWMFNVYRDGQWSFPAVGMDAFKLKETDKIVVYYTGSDTQLIESIQVAPTTPKEDEAFTVSVQKIASVWNGTSSEIVTSPAAGVEVKIDGVTVETNAEGVATFANGVTEAGTYSIEVTDYETGKAPHVVRTTKSLAIAEKPATNPGNGGGGTTTETITLSVTGDSQKGTILASKQVVLQAGDTAYTVLARELPGKVRSEGSGSTLYVEAIDDLAEFDRGEKSGWMYSVNGKFPNYSAGAYTLKANDIVAWRYTLDLGLDLGVDPSDWDTSGGSSSGVGQSVTSVVNVPQDLKQDYVQKLNAQQKDTEFTLNIPNVSHKIILNVEETKDGLPKLTASKGNLIFAIDKGTKITSGGNSIELFTSLDRGDEKLLSLVNGSLAAGANVETIGQAFIMGAADQSFLFDKTLTLTIKGGKGQVAGFIEGGVFTPIQLYASDEAGKQATQGSEKITYAYVDGDNLIMKTNHFTSFVTYTTTNQQETEDSFDLSKLYTDADQVSAWAKDAIAEASQQGFVQGSGGKLSPKAAITRAEFTKLMVSVLGLPTASSTSRFKDVPASSWFAPYVEAAYKAGFITGYDGQFQPNATITREQMAVMIVRALGLDKVSATGATVAISDLKAVSPWAQAAVQTSVSLKLMLGQGDRFNPAGEVTREMAAVVAMRSYAYDEQQEASNPSAPTDQTDVTKQQTVQKQIAATAAYLQKTVTAPTVSTLGGEWTVLGLARSGLQIPDAYYAAYYANLEKTLKESDGVLHSVKYTEYDRAILALTAIGKSVTNAAGYNLLEPLADFETVTKQGINGPIFALIALDSKQYAIPTALGVKTQTTRELLIDFVLKRKIEAGGWALGTNPAAADPDVTAMAVQALAPYYGTNPSVKAAVDEALIWLSANQQADGGFVSNKANNAESVAQVVVALTSLGINPHTDARFVKNGHSAIDALLGFAATEGGFYHIQAGGTDNGGAEPGTVDLMATDQAMYAMVAYDRLLNKQTRLYDMTDV</sequence>
<dbReference type="RefSeq" id="WP_183602875.1">
    <property type="nucleotide sequence ID" value="NZ_JACHXK010000014.1"/>
</dbReference>
<feature type="domain" description="SLH" evidence="3">
    <location>
        <begin position="1492"/>
        <end position="1554"/>
    </location>
</feature>
<dbReference type="SUPFAM" id="SSF48239">
    <property type="entry name" value="Terpenoid cyclases/Protein prenyltransferases"/>
    <property type="match status" value="3"/>
</dbReference>
<evidence type="ECO:0000256" key="2">
    <source>
        <dbReference type="SAM" id="MobiDB-lite"/>
    </source>
</evidence>
<reference evidence="4 5" key="1">
    <citation type="submission" date="2020-08" db="EMBL/GenBank/DDBJ databases">
        <title>Genomic Encyclopedia of Type Strains, Phase III (KMG-III): the genomes of soil and plant-associated and newly described type strains.</title>
        <authorList>
            <person name="Whitman W."/>
        </authorList>
    </citation>
    <scope>NUCLEOTIDE SEQUENCE [LARGE SCALE GENOMIC DNA]</scope>
    <source>
        <strain evidence="4 5">CECT 5862</strain>
    </source>
</reference>
<feature type="region of interest" description="Disordered" evidence="2">
    <location>
        <begin position="46"/>
        <end position="94"/>
    </location>
</feature>
<feature type="compositionally biased region" description="Low complexity" evidence="2">
    <location>
        <begin position="55"/>
        <end position="72"/>
    </location>
</feature>
<dbReference type="PANTHER" id="PTHR43308">
    <property type="entry name" value="OUTER MEMBRANE PROTEIN ALPHA-RELATED"/>
    <property type="match status" value="1"/>
</dbReference>
<dbReference type="InterPro" id="IPR001330">
    <property type="entry name" value="Prenyltrans"/>
</dbReference>
<keyword evidence="1" id="KW-0677">Repeat</keyword>
<feature type="domain" description="SLH" evidence="3">
    <location>
        <begin position="1433"/>
        <end position="1491"/>
    </location>
</feature>
<dbReference type="Gene3D" id="1.50.10.20">
    <property type="match status" value="3"/>
</dbReference>
<keyword evidence="4" id="KW-0808">Transferase</keyword>
<feature type="compositionally biased region" description="Acidic residues" evidence="2">
    <location>
        <begin position="73"/>
        <end position="87"/>
    </location>
</feature>
<dbReference type="CDD" id="cd00688">
    <property type="entry name" value="ISOPREN_C2_like"/>
    <property type="match status" value="3"/>
</dbReference>
<evidence type="ECO:0000313" key="4">
    <source>
        <dbReference type="EMBL" id="MBB3112765.1"/>
    </source>
</evidence>
<keyword evidence="5" id="KW-1185">Reference proteome</keyword>
<dbReference type="GO" id="GO:0016740">
    <property type="term" value="F:transferase activity"/>
    <property type="evidence" value="ECO:0007669"/>
    <property type="project" value="UniProtKB-KW"/>
</dbReference>
<dbReference type="InterPro" id="IPR027954">
    <property type="entry name" value="Transcobalamin-like_C"/>
</dbReference>
<evidence type="ECO:0000259" key="3">
    <source>
        <dbReference type="PROSITE" id="PS51272"/>
    </source>
</evidence>
<dbReference type="Proteomes" id="UP000570361">
    <property type="component" value="Unassembled WGS sequence"/>
</dbReference>
<name>A0A7W5FPV1_9BACL</name>
<dbReference type="EMBL" id="JACHXK010000014">
    <property type="protein sequence ID" value="MBB3112765.1"/>
    <property type="molecule type" value="Genomic_DNA"/>
</dbReference>